<name>A0A0C3CMH7_HEBCY</name>
<dbReference type="Proteomes" id="UP000053424">
    <property type="component" value="Unassembled WGS sequence"/>
</dbReference>
<dbReference type="HOGENOM" id="CLU_2049965_0_0_1"/>
<dbReference type="AlphaFoldDB" id="A0A0C3CMH7"/>
<dbReference type="EMBL" id="KN831772">
    <property type="protein sequence ID" value="KIM45324.1"/>
    <property type="molecule type" value="Genomic_DNA"/>
</dbReference>
<reference evidence="2" key="2">
    <citation type="submission" date="2015-01" db="EMBL/GenBank/DDBJ databases">
        <title>Evolutionary Origins and Diversification of the Mycorrhizal Mutualists.</title>
        <authorList>
            <consortium name="DOE Joint Genome Institute"/>
            <consortium name="Mycorrhizal Genomics Consortium"/>
            <person name="Kohler A."/>
            <person name="Kuo A."/>
            <person name="Nagy L.G."/>
            <person name="Floudas D."/>
            <person name="Copeland A."/>
            <person name="Barry K.W."/>
            <person name="Cichocki N."/>
            <person name="Veneault-Fourrey C."/>
            <person name="LaButti K."/>
            <person name="Lindquist E.A."/>
            <person name="Lipzen A."/>
            <person name="Lundell T."/>
            <person name="Morin E."/>
            <person name="Murat C."/>
            <person name="Riley R."/>
            <person name="Ohm R."/>
            <person name="Sun H."/>
            <person name="Tunlid A."/>
            <person name="Henrissat B."/>
            <person name="Grigoriev I.V."/>
            <person name="Hibbett D.S."/>
            <person name="Martin F."/>
        </authorList>
    </citation>
    <scope>NUCLEOTIDE SEQUENCE [LARGE SCALE GENOMIC DNA]</scope>
    <source>
        <strain evidence="2">h7</strain>
    </source>
</reference>
<gene>
    <name evidence="1" type="ORF">M413DRAFT_338008</name>
</gene>
<proteinExistence type="predicted"/>
<evidence type="ECO:0000313" key="1">
    <source>
        <dbReference type="EMBL" id="KIM45324.1"/>
    </source>
</evidence>
<keyword evidence="2" id="KW-1185">Reference proteome</keyword>
<sequence>MTLYLGCSSVAITRPADRPPFFFFFSPLEPYLIRNNYLPHRRAPMALIFWQLSVQSHSLEQRQQYSCRRQRQGHVNDSLPETLVRSWPHLERGTHVGASGVISSFRPARRPVVDTRVNVT</sequence>
<evidence type="ECO:0000313" key="2">
    <source>
        <dbReference type="Proteomes" id="UP000053424"/>
    </source>
</evidence>
<reference evidence="1 2" key="1">
    <citation type="submission" date="2014-04" db="EMBL/GenBank/DDBJ databases">
        <authorList>
            <consortium name="DOE Joint Genome Institute"/>
            <person name="Kuo A."/>
            <person name="Gay G."/>
            <person name="Dore J."/>
            <person name="Kohler A."/>
            <person name="Nagy L.G."/>
            <person name="Floudas D."/>
            <person name="Copeland A."/>
            <person name="Barry K.W."/>
            <person name="Cichocki N."/>
            <person name="Veneault-Fourrey C."/>
            <person name="LaButti K."/>
            <person name="Lindquist E.A."/>
            <person name="Lipzen A."/>
            <person name="Lundell T."/>
            <person name="Morin E."/>
            <person name="Murat C."/>
            <person name="Sun H."/>
            <person name="Tunlid A."/>
            <person name="Henrissat B."/>
            <person name="Grigoriev I.V."/>
            <person name="Hibbett D.S."/>
            <person name="Martin F."/>
            <person name="Nordberg H.P."/>
            <person name="Cantor M.N."/>
            <person name="Hua S.X."/>
        </authorList>
    </citation>
    <scope>NUCLEOTIDE SEQUENCE [LARGE SCALE GENOMIC DNA]</scope>
    <source>
        <strain evidence="2">h7</strain>
    </source>
</reference>
<accession>A0A0C3CMH7</accession>
<organism evidence="1 2">
    <name type="scientific">Hebeloma cylindrosporum</name>
    <dbReference type="NCBI Taxonomy" id="76867"/>
    <lineage>
        <taxon>Eukaryota</taxon>
        <taxon>Fungi</taxon>
        <taxon>Dikarya</taxon>
        <taxon>Basidiomycota</taxon>
        <taxon>Agaricomycotina</taxon>
        <taxon>Agaricomycetes</taxon>
        <taxon>Agaricomycetidae</taxon>
        <taxon>Agaricales</taxon>
        <taxon>Agaricineae</taxon>
        <taxon>Hymenogastraceae</taxon>
        <taxon>Hebeloma</taxon>
    </lineage>
</organism>
<protein>
    <submittedName>
        <fullName evidence="1">Uncharacterized protein</fullName>
    </submittedName>
</protein>